<dbReference type="InterPro" id="IPR001849">
    <property type="entry name" value="PH_domain"/>
</dbReference>
<accession>A0A8K1FDG8</accession>
<dbReference type="InterPro" id="IPR011993">
    <property type="entry name" value="PH-like_dom_sf"/>
</dbReference>
<gene>
    <name evidence="3" type="ORF">Poli38472_002819</name>
</gene>
<dbReference type="SMART" id="SM00233">
    <property type="entry name" value="PH"/>
    <property type="match status" value="1"/>
</dbReference>
<organism evidence="3 4">
    <name type="scientific">Pythium oligandrum</name>
    <name type="common">Mycoparasitic fungus</name>
    <dbReference type="NCBI Taxonomy" id="41045"/>
    <lineage>
        <taxon>Eukaryota</taxon>
        <taxon>Sar</taxon>
        <taxon>Stramenopiles</taxon>
        <taxon>Oomycota</taxon>
        <taxon>Peronosporomycetes</taxon>
        <taxon>Pythiales</taxon>
        <taxon>Pythiaceae</taxon>
        <taxon>Pythium</taxon>
    </lineage>
</organism>
<feature type="domain" description="PH" evidence="2">
    <location>
        <begin position="1"/>
        <end position="141"/>
    </location>
</feature>
<dbReference type="Pfam" id="PF00169">
    <property type="entry name" value="PH"/>
    <property type="match status" value="1"/>
</dbReference>
<sequence>MEGFLDHLESAHRFSGLTQKKNWTRRFFRLNAAFHLLELFSDATQGDRKGKIELADAIVVSADDLGELLFASSTSSPDKPNLSSRLSVQNSRRFIFRVTEGAKGGNSGGEHHYLCAEIEGDPVASRQYMAQWLQALQTVTAHGSASPTSSSVTPMDQRELSAKIATHMDRLHVAMHVTKRTPDPHGKGKYELSIMAWTLQRELSEDELTGSKDWQVLEYSCEWAVQKTSADFKAFDAQLRQLFREELRDLTLPTISHVKTLLHVHNATQREAEDQRRVERYNAYVQQLMCLPAFSAFGSDASAMLDHFLSLSSHLVSFRRLEKSTGQNLQLRKKRVVPWLERERFVHLYQLHLEIARAQQSRKPRQSHHAVRLSSQSERSQRHEHRQKKTSKRESRSIAEVTGPEELSEPVLVESVEPTMVETDSVHDRIARIGRKLIVEAFQATPTAS</sequence>
<name>A0A8K1FDG8_PYTOL</name>
<evidence type="ECO:0000259" key="2">
    <source>
        <dbReference type="PROSITE" id="PS50003"/>
    </source>
</evidence>
<feature type="compositionally biased region" description="Basic residues" evidence="1">
    <location>
        <begin position="382"/>
        <end position="391"/>
    </location>
</feature>
<proteinExistence type="predicted"/>
<reference evidence="3" key="1">
    <citation type="submission" date="2019-03" db="EMBL/GenBank/DDBJ databases">
        <title>Long read genome sequence of the mycoparasitic Pythium oligandrum ATCC 38472 isolated from sugarbeet rhizosphere.</title>
        <authorList>
            <person name="Gaulin E."/>
        </authorList>
    </citation>
    <scope>NUCLEOTIDE SEQUENCE</scope>
    <source>
        <strain evidence="3">ATCC 38472_TT</strain>
    </source>
</reference>
<keyword evidence="4" id="KW-1185">Reference proteome</keyword>
<feature type="compositionally biased region" description="Basic residues" evidence="1">
    <location>
        <begin position="360"/>
        <end position="371"/>
    </location>
</feature>
<feature type="region of interest" description="Disordered" evidence="1">
    <location>
        <begin position="358"/>
        <end position="405"/>
    </location>
</feature>
<evidence type="ECO:0000313" key="4">
    <source>
        <dbReference type="Proteomes" id="UP000794436"/>
    </source>
</evidence>
<comment type="caution">
    <text evidence="3">The sequence shown here is derived from an EMBL/GenBank/DDBJ whole genome shotgun (WGS) entry which is preliminary data.</text>
</comment>
<dbReference type="EMBL" id="SPLM01000144">
    <property type="protein sequence ID" value="TMW56894.1"/>
    <property type="molecule type" value="Genomic_DNA"/>
</dbReference>
<protein>
    <recommendedName>
        <fullName evidence="2">PH domain-containing protein</fullName>
    </recommendedName>
</protein>
<evidence type="ECO:0000313" key="3">
    <source>
        <dbReference type="EMBL" id="TMW56894.1"/>
    </source>
</evidence>
<dbReference type="SUPFAM" id="SSF50729">
    <property type="entry name" value="PH domain-like"/>
    <property type="match status" value="1"/>
</dbReference>
<dbReference type="Proteomes" id="UP000794436">
    <property type="component" value="Unassembled WGS sequence"/>
</dbReference>
<dbReference type="OrthoDB" id="119777at2759"/>
<dbReference type="PROSITE" id="PS50003">
    <property type="entry name" value="PH_DOMAIN"/>
    <property type="match status" value="1"/>
</dbReference>
<dbReference type="AlphaFoldDB" id="A0A8K1FDG8"/>
<dbReference type="Gene3D" id="2.30.29.30">
    <property type="entry name" value="Pleckstrin-homology domain (PH domain)/Phosphotyrosine-binding domain (PTB)"/>
    <property type="match status" value="1"/>
</dbReference>
<evidence type="ECO:0000256" key="1">
    <source>
        <dbReference type="SAM" id="MobiDB-lite"/>
    </source>
</evidence>